<dbReference type="GO" id="GO:0005576">
    <property type="term" value="C:extracellular region"/>
    <property type="evidence" value="ECO:0007669"/>
    <property type="project" value="UniProtKB-SubCell"/>
</dbReference>
<dbReference type="CDD" id="cd05396">
    <property type="entry name" value="An_peroxidase_like"/>
    <property type="match status" value="1"/>
</dbReference>
<sequence length="695" mass="78918">MRHYFLVVLVEATGLASGELWPYSRYHGHHDAGFVTNPSRHPSPKSFAVRANYFVQWLGDLINKNDNYDLGDIFEDGTISGNFTSIEDLSSRIATPQQPVIGPQVPDQGPENDPMLDASLLFRNLNYELEPDCLRNKSTWWFRTYEGHCNWLKKGESGEGSVGSARPCDYQQYTRDSIDEFLEVPMPEDEVIFPLNTTLRVPRTASMPGTGTSRSNPRENMNMATTWLDISSLYGSTSDVAHRLRSKVDGKLLTQEVQSPGTKAKASYLPFNTMGVPTNTRPGVKPENLFAGGDPRTNEDWLLLGIHTLLLREHNRLCDILKEQKPTWDDEQLYQTVRLVMSAKHALIANAYQMAYWTEEMPWPRDDGFPLYRQMFGENALEINPANTYPWPLVTKNGKPMTVSAEMAVVYRFHEFIIPSFPIKDQNNETLWEQNLFDTSFNSTGFLDIGLERILAGALSSHIPNFKSGVDESFRSAGLYRGRPFDIVVSSIVHEREQGLPTFNQYFRAYNAQDPEVIVPIRDSWDKFSTDPEVIGNLKKLYKHPDDVDLVVGCQLDEEYFPGTTVPKSALIISLFSLFGMGNSDRFSIGFAMMRCLLVDRPWDCHPSNALEDLIWERKDVPGFPNFRFYSDFWVKELDLPAHGTNLLWRLITENSEINCVQRSPLFPPDKDTNPILCSREASAASSLAVLLSLF</sequence>
<evidence type="ECO:0000256" key="1">
    <source>
        <dbReference type="ARBA" id="ARBA00004613"/>
    </source>
</evidence>
<keyword evidence="2" id="KW-0964">Secreted</keyword>
<dbReference type="InterPro" id="IPR010255">
    <property type="entry name" value="Haem_peroxidase_sf"/>
</dbReference>
<evidence type="ECO:0000313" key="6">
    <source>
        <dbReference type="EMBL" id="KAF5692423.1"/>
    </source>
</evidence>
<dbReference type="GO" id="GO:0004601">
    <property type="term" value="F:peroxidase activity"/>
    <property type="evidence" value="ECO:0007669"/>
    <property type="project" value="InterPro"/>
</dbReference>
<dbReference type="AlphaFoldDB" id="A0A8H5XEW8"/>
<protein>
    <recommendedName>
        <fullName evidence="8">Heme peroxidase</fullName>
    </recommendedName>
</protein>
<gene>
    <name evidence="6" type="ORF">FDENT_2945</name>
</gene>
<proteinExistence type="predicted"/>
<dbReference type="Proteomes" id="UP000562682">
    <property type="component" value="Unassembled WGS sequence"/>
</dbReference>
<evidence type="ECO:0000256" key="3">
    <source>
        <dbReference type="ARBA" id="ARBA00023180"/>
    </source>
</evidence>
<keyword evidence="4" id="KW-0349">Heme</keyword>
<keyword evidence="7" id="KW-1185">Reference proteome</keyword>
<evidence type="ECO:0000256" key="5">
    <source>
        <dbReference type="SAM" id="SignalP"/>
    </source>
</evidence>
<evidence type="ECO:0000256" key="2">
    <source>
        <dbReference type="ARBA" id="ARBA00022525"/>
    </source>
</evidence>
<name>A0A8H5XEW8_9HYPO</name>
<dbReference type="InterPro" id="IPR037120">
    <property type="entry name" value="Haem_peroxidase_sf_animal"/>
</dbReference>
<evidence type="ECO:0000313" key="7">
    <source>
        <dbReference type="Proteomes" id="UP000562682"/>
    </source>
</evidence>
<comment type="caution">
    <text evidence="6">The sequence shown here is derived from an EMBL/GenBank/DDBJ whole genome shotgun (WGS) entry which is preliminary data.</text>
</comment>
<dbReference type="EMBL" id="JAAOAK010000067">
    <property type="protein sequence ID" value="KAF5692423.1"/>
    <property type="molecule type" value="Genomic_DNA"/>
</dbReference>
<evidence type="ECO:0008006" key="8">
    <source>
        <dbReference type="Google" id="ProtNLM"/>
    </source>
</evidence>
<evidence type="ECO:0000256" key="4">
    <source>
        <dbReference type="PIRSR" id="PIRSR619791-2"/>
    </source>
</evidence>
<accession>A0A8H5XEW8</accession>
<reference evidence="6 7" key="1">
    <citation type="submission" date="2020-05" db="EMBL/GenBank/DDBJ databases">
        <title>Identification and distribution of gene clusters putatively required for synthesis of sphingolipid metabolism inhibitors in phylogenetically diverse species of the filamentous fungus Fusarium.</title>
        <authorList>
            <person name="Kim H.-S."/>
            <person name="Busman M."/>
            <person name="Brown D.W."/>
            <person name="Divon H."/>
            <person name="Uhlig S."/>
            <person name="Proctor R.H."/>
        </authorList>
    </citation>
    <scope>NUCLEOTIDE SEQUENCE [LARGE SCALE GENOMIC DNA]</scope>
    <source>
        <strain evidence="6 7">NRRL 25311</strain>
    </source>
</reference>
<dbReference type="Gene3D" id="1.10.640.10">
    <property type="entry name" value="Haem peroxidase domain superfamily, animal type"/>
    <property type="match status" value="1"/>
</dbReference>
<dbReference type="Pfam" id="PF03098">
    <property type="entry name" value="An_peroxidase"/>
    <property type="match status" value="1"/>
</dbReference>
<dbReference type="InterPro" id="IPR019791">
    <property type="entry name" value="Haem_peroxidase_animal"/>
</dbReference>
<dbReference type="GO" id="GO:0006979">
    <property type="term" value="P:response to oxidative stress"/>
    <property type="evidence" value="ECO:0007669"/>
    <property type="project" value="InterPro"/>
</dbReference>
<dbReference type="PANTHER" id="PTHR11475:SF4">
    <property type="entry name" value="CHORION PEROXIDASE"/>
    <property type="match status" value="1"/>
</dbReference>
<keyword evidence="4" id="KW-0479">Metal-binding</keyword>
<organism evidence="6 7">
    <name type="scientific">Fusarium denticulatum</name>
    <dbReference type="NCBI Taxonomy" id="48507"/>
    <lineage>
        <taxon>Eukaryota</taxon>
        <taxon>Fungi</taxon>
        <taxon>Dikarya</taxon>
        <taxon>Ascomycota</taxon>
        <taxon>Pezizomycotina</taxon>
        <taxon>Sordariomycetes</taxon>
        <taxon>Hypocreomycetidae</taxon>
        <taxon>Hypocreales</taxon>
        <taxon>Nectriaceae</taxon>
        <taxon>Fusarium</taxon>
        <taxon>Fusarium fujikuroi species complex</taxon>
    </lineage>
</organism>
<dbReference type="PROSITE" id="PS50292">
    <property type="entry name" value="PEROXIDASE_3"/>
    <property type="match status" value="1"/>
</dbReference>
<comment type="subcellular location">
    <subcellularLocation>
        <location evidence="1">Secreted</location>
    </subcellularLocation>
</comment>
<dbReference type="GO" id="GO:0020037">
    <property type="term" value="F:heme binding"/>
    <property type="evidence" value="ECO:0007669"/>
    <property type="project" value="InterPro"/>
</dbReference>
<feature type="chain" id="PRO_5034224617" description="Heme peroxidase" evidence="5">
    <location>
        <begin position="19"/>
        <end position="695"/>
    </location>
</feature>
<dbReference type="GO" id="GO:0046872">
    <property type="term" value="F:metal ion binding"/>
    <property type="evidence" value="ECO:0007669"/>
    <property type="project" value="UniProtKB-KW"/>
</dbReference>
<keyword evidence="5" id="KW-0732">Signal</keyword>
<dbReference type="SUPFAM" id="SSF48113">
    <property type="entry name" value="Heme-dependent peroxidases"/>
    <property type="match status" value="1"/>
</dbReference>
<dbReference type="PRINTS" id="PR00457">
    <property type="entry name" value="ANPEROXIDASE"/>
</dbReference>
<keyword evidence="4" id="KW-0408">Iron</keyword>
<dbReference type="PANTHER" id="PTHR11475">
    <property type="entry name" value="OXIDASE/PEROXIDASE"/>
    <property type="match status" value="1"/>
</dbReference>
<feature type="signal peptide" evidence="5">
    <location>
        <begin position="1"/>
        <end position="18"/>
    </location>
</feature>
<keyword evidence="3" id="KW-0325">Glycoprotein</keyword>
<feature type="binding site" description="axial binding residue" evidence="4">
    <location>
        <position position="414"/>
    </location>
    <ligand>
        <name>heme b</name>
        <dbReference type="ChEBI" id="CHEBI:60344"/>
    </ligand>
    <ligandPart>
        <name>Fe</name>
        <dbReference type="ChEBI" id="CHEBI:18248"/>
    </ligandPart>
</feature>